<evidence type="ECO:0000313" key="3">
    <source>
        <dbReference type="EMBL" id="KEA65792.1"/>
    </source>
</evidence>
<dbReference type="InterPro" id="IPR042100">
    <property type="entry name" value="Bug_dom1"/>
</dbReference>
<dbReference type="CDD" id="cd07012">
    <property type="entry name" value="PBP2_Bug_TTT"/>
    <property type="match status" value="1"/>
</dbReference>
<dbReference type="STRING" id="1232683.ADIMK_0104"/>
<gene>
    <name evidence="3" type="ORF">ADIMK_0104</name>
</gene>
<feature type="signal peptide" evidence="2">
    <location>
        <begin position="1"/>
        <end position="20"/>
    </location>
</feature>
<dbReference type="SUPFAM" id="SSF53850">
    <property type="entry name" value="Periplasmic binding protein-like II"/>
    <property type="match status" value="1"/>
</dbReference>
<dbReference type="PIRSF" id="PIRSF017082">
    <property type="entry name" value="YflP"/>
    <property type="match status" value="1"/>
</dbReference>
<protein>
    <submittedName>
        <fullName evidence="3">Tricarboxylate transport protein TctC</fullName>
    </submittedName>
</protein>
<comment type="similarity">
    <text evidence="1">Belongs to the UPF0065 (bug) family.</text>
</comment>
<reference evidence="3 4" key="1">
    <citation type="submission" date="2014-04" db="EMBL/GenBank/DDBJ databases">
        <title>Marinobacterium kochiensis sp. nov., isolated from sediment sample collected from Kochi backwaters in Kerala, India.</title>
        <authorList>
            <person name="Singh A."/>
            <person name="Pinnaka A.K."/>
        </authorList>
    </citation>
    <scope>NUCLEOTIDE SEQUENCE [LARGE SCALE GENOMIC DNA]</scope>
    <source>
        <strain evidence="3 4">AK27</strain>
    </source>
</reference>
<dbReference type="PATRIC" id="fig|1232683.4.peg.104"/>
<dbReference type="Proteomes" id="UP000028252">
    <property type="component" value="Unassembled WGS sequence"/>
</dbReference>
<dbReference type="AlphaFoldDB" id="A0A081G4T7"/>
<organism evidence="3 4">
    <name type="scientific">Marinobacterium lacunae</name>
    <dbReference type="NCBI Taxonomy" id="1232683"/>
    <lineage>
        <taxon>Bacteria</taxon>
        <taxon>Pseudomonadati</taxon>
        <taxon>Pseudomonadota</taxon>
        <taxon>Gammaproteobacteria</taxon>
        <taxon>Oceanospirillales</taxon>
        <taxon>Oceanospirillaceae</taxon>
        <taxon>Marinobacterium</taxon>
    </lineage>
</organism>
<accession>A0A081G4T7</accession>
<comment type="caution">
    <text evidence="3">The sequence shown here is derived from an EMBL/GenBank/DDBJ whole genome shotgun (WGS) entry which is preliminary data.</text>
</comment>
<feature type="chain" id="PRO_5001757548" evidence="2">
    <location>
        <begin position="21"/>
        <end position="330"/>
    </location>
</feature>
<dbReference type="OrthoDB" id="8970543at2"/>
<evidence type="ECO:0000313" key="4">
    <source>
        <dbReference type="Proteomes" id="UP000028252"/>
    </source>
</evidence>
<dbReference type="Pfam" id="PF03401">
    <property type="entry name" value="TctC"/>
    <property type="match status" value="1"/>
</dbReference>
<evidence type="ECO:0000256" key="2">
    <source>
        <dbReference type="SAM" id="SignalP"/>
    </source>
</evidence>
<name>A0A081G4T7_9GAMM</name>
<proteinExistence type="inferred from homology"/>
<dbReference type="eggNOG" id="COG3181">
    <property type="taxonomic scope" value="Bacteria"/>
</dbReference>
<keyword evidence="2" id="KW-0732">Signal</keyword>
<dbReference type="RefSeq" id="WP_036182341.1">
    <property type="nucleotide sequence ID" value="NZ_JMQN01000004.1"/>
</dbReference>
<keyword evidence="4" id="KW-1185">Reference proteome</keyword>
<dbReference type="PANTHER" id="PTHR42928:SF5">
    <property type="entry name" value="BLR1237 PROTEIN"/>
    <property type="match status" value="1"/>
</dbReference>
<evidence type="ECO:0000256" key="1">
    <source>
        <dbReference type="ARBA" id="ARBA00006987"/>
    </source>
</evidence>
<dbReference type="InterPro" id="IPR005064">
    <property type="entry name" value="BUG"/>
</dbReference>
<dbReference type="EMBL" id="JMQN01000004">
    <property type="protein sequence ID" value="KEA65792.1"/>
    <property type="molecule type" value="Genomic_DNA"/>
</dbReference>
<sequence length="330" mass="35159">MKKKIITALAALTLSATAAAEFPDKDLQGIIQWGAGGSTDTVMRSVTPHAEDILGRDIIMTNKTGGVGAIATKYVNAMKADGYTLLMGAENPQMYKVLGLADIDYGDMIPINVLARGIPIFVARNDAPYNNMKELVEYAKAHPGEVKTGSTGPGGLTSIVLAMLKAQTDVDFTGVPYDGDGPALTALQGGAIDVMPAVLGAAIEHVKAGRMKVIGLVDTQANPLLPDTAPITDTFPGFNSYLPWGPFFGVFVKQGTPDEAVEKLVAAYAKAAEHPDFKDLMDKRGFTIMSLSGDEAKQFLDNYRSVSSWIVYDGGFAKHSPEEFGIKRPE</sequence>
<dbReference type="Gene3D" id="3.40.190.10">
    <property type="entry name" value="Periplasmic binding protein-like II"/>
    <property type="match status" value="1"/>
</dbReference>
<dbReference type="Gene3D" id="3.40.190.150">
    <property type="entry name" value="Bordetella uptake gene, domain 1"/>
    <property type="match status" value="1"/>
</dbReference>
<dbReference type="PANTHER" id="PTHR42928">
    <property type="entry name" value="TRICARBOXYLATE-BINDING PROTEIN"/>
    <property type="match status" value="1"/>
</dbReference>